<dbReference type="Proteomes" id="UP000237655">
    <property type="component" value="Chromosome"/>
</dbReference>
<accession>A0A2S0MP05</accession>
<organism evidence="2 3">
    <name type="scientific">Pukyongiella litopenaei</name>
    <dbReference type="NCBI Taxonomy" id="2605946"/>
    <lineage>
        <taxon>Bacteria</taxon>
        <taxon>Pseudomonadati</taxon>
        <taxon>Pseudomonadota</taxon>
        <taxon>Alphaproteobacteria</taxon>
        <taxon>Rhodobacterales</taxon>
        <taxon>Paracoccaceae</taxon>
        <taxon>Pukyongiella</taxon>
    </lineage>
</organism>
<dbReference type="KEGG" id="thas:C6Y53_07745"/>
<dbReference type="AlphaFoldDB" id="A0A2S0MP05"/>
<reference evidence="3" key="1">
    <citation type="submission" date="2018-03" db="EMBL/GenBank/DDBJ databases">
        <title>Genomic analysis of the strain SH-1 isolated from shrimp intestine.</title>
        <authorList>
            <person name="Kim Y.-S."/>
            <person name="Kim S.-E."/>
            <person name="Kim K.-H."/>
        </authorList>
    </citation>
    <scope>NUCLEOTIDE SEQUENCE [LARGE SCALE GENOMIC DNA]</scope>
    <source>
        <strain evidence="3">SH-1</strain>
    </source>
</reference>
<dbReference type="SUPFAM" id="SSF51126">
    <property type="entry name" value="Pectin lyase-like"/>
    <property type="match status" value="1"/>
</dbReference>
<protein>
    <submittedName>
        <fullName evidence="2">Right-handed parallel beta-helix repeat-containing protein</fullName>
    </submittedName>
</protein>
<evidence type="ECO:0000259" key="1">
    <source>
        <dbReference type="Pfam" id="PF12708"/>
    </source>
</evidence>
<dbReference type="Gene3D" id="2.160.20.10">
    <property type="entry name" value="Single-stranded right-handed beta-helix, Pectin lyase-like"/>
    <property type="match status" value="1"/>
</dbReference>
<dbReference type="EMBL" id="CP027665">
    <property type="protein sequence ID" value="AVO37604.1"/>
    <property type="molecule type" value="Genomic_DNA"/>
</dbReference>
<dbReference type="InterPro" id="IPR024535">
    <property type="entry name" value="RHGA/B-epi-like_pectate_lyase"/>
</dbReference>
<gene>
    <name evidence="2" type="ORF">C6Y53_07745</name>
</gene>
<proteinExistence type="predicted"/>
<sequence>MNMAITSGVALMPSAFEAGLGQWSSGNGTPGSDTYSGSTNAAFVPADQDFGGCLELLKAEATQKLRFMQKTPILPGCYLRITARVKAMSGNLPSVRIAGWAGRSNGAHLGGVGETGPSVALSRYGEVVQVSAIVGTGARAGVDMAWGVDADHGHFGLDLTGDSGGVVRIDDIEIRDVTNEFIRQMISVIDVRDYGALGDGSTDDSAAFIAANAAANGRTLLVPRGTYRLNRDVTIDVPVRFEGKVVMPTARMLLLTGSFDYATYAEAFKDEELAFRKAFQALLNNSDHESLDLCGRKITVTGPIDMQAAVPNKTSYATRRVIRNGQLVAASSSNWSVNSVKSYATYNPSDSRKLTAVNNAANIQVGAQVTGSGVGREIYVKSVNVGAGEVTLNAPLYDAAGRQNFNFRNFQYMLDFRGFSSLSKFVIADVELQCQGYASGIRLARGGSIFHLRDCFINRPKSRGVTSIGSGCQGMLIDRCQFLSDEDAKDVSQRVTVAINANSNDVKLRNCRATRFRHFALLAGGNSVVIGNHFFQGDSVANGVRSAGLIIAANHTSATITGNYIDNCFIEWTNERDATPRFTSGYSFSAMNITDNIFLSGDVAPWFSYIVVKPHGTGHYLNGVNISGNRFRSINGNIDRVERVDTSFADLDYSKFKNVTFTGNSFHAVDQQAANPLRVEHGQNSNAVVWSIGTDNRLPFGAQARHVESIVARGAIKDANGSRNHDMPYADPGKGAAKDKVNLVWARAVRGKVLVTVRIDDD</sequence>
<evidence type="ECO:0000313" key="2">
    <source>
        <dbReference type="EMBL" id="AVO37604.1"/>
    </source>
</evidence>
<name>A0A2S0MP05_9RHOB</name>
<dbReference type="InterPro" id="IPR012334">
    <property type="entry name" value="Pectin_lyas_fold"/>
</dbReference>
<dbReference type="RefSeq" id="WP_106471922.1">
    <property type="nucleotide sequence ID" value="NZ_CP027665.1"/>
</dbReference>
<dbReference type="Pfam" id="PF12708">
    <property type="entry name" value="Pect-lyase_RHGA_epim"/>
    <property type="match status" value="1"/>
</dbReference>
<dbReference type="InterPro" id="IPR011050">
    <property type="entry name" value="Pectin_lyase_fold/virulence"/>
</dbReference>
<evidence type="ECO:0000313" key="3">
    <source>
        <dbReference type="Proteomes" id="UP000237655"/>
    </source>
</evidence>
<keyword evidence="3" id="KW-1185">Reference proteome</keyword>
<feature type="domain" description="Rhamnogalacturonase A/B/Epimerase-like pectate lyase" evidence="1">
    <location>
        <begin position="189"/>
        <end position="244"/>
    </location>
</feature>